<dbReference type="Proteomes" id="UP000182045">
    <property type="component" value="Unassembled WGS sequence"/>
</dbReference>
<evidence type="ECO:0000313" key="4">
    <source>
        <dbReference type="Proteomes" id="UP000182045"/>
    </source>
</evidence>
<comment type="caution">
    <text evidence="3">The sequence shown here is derived from an EMBL/GenBank/DDBJ whole genome shotgun (WGS) entry which is preliminary data.</text>
</comment>
<dbReference type="Pfam" id="PF12728">
    <property type="entry name" value="HTH_17"/>
    <property type="match status" value="1"/>
</dbReference>
<reference evidence="3 4" key="1">
    <citation type="submission" date="2016-01" db="EMBL/GenBank/DDBJ databases">
        <authorList>
            <person name="Varghese N."/>
        </authorList>
    </citation>
    <scope>NUCLEOTIDE SEQUENCE [LARGE SCALE GENOMIC DNA]</scope>
    <source>
        <strain evidence="3 4">HL-91</strain>
    </source>
</reference>
<dbReference type="EMBL" id="FBYC01000004">
    <property type="protein sequence ID" value="CUX80117.1"/>
    <property type="molecule type" value="Genomic_DNA"/>
</dbReference>
<gene>
    <name evidence="3" type="ORF">Ga0058931_0822</name>
</gene>
<evidence type="ECO:0000313" key="3">
    <source>
        <dbReference type="EMBL" id="CUX80117.1"/>
    </source>
</evidence>
<evidence type="ECO:0000259" key="2">
    <source>
        <dbReference type="Pfam" id="PF12728"/>
    </source>
</evidence>
<evidence type="ECO:0000259" key="1">
    <source>
        <dbReference type="Pfam" id="PF12727"/>
    </source>
</evidence>
<organism evidence="3 4">
    <name type="scientific">Roseibaca calidilacus</name>
    <dbReference type="NCBI Taxonomy" id="1666912"/>
    <lineage>
        <taxon>Bacteria</taxon>
        <taxon>Pseudomonadati</taxon>
        <taxon>Pseudomonadota</taxon>
        <taxon>Alphaproteobacteria</taxon>
        <taxon>Rhodobacterales</taxon>
        <taxon>Paracoccaceae</taxon>
        <taxon>Roseinatronobacter</taxon>
    </lineage>
</organism>
<proteinExistence type="predicted"/>
<dbReference type="InterPro" id="IPR024370">
    <property type="entry name" value="PBP_domain"/>
</dbReference>
<name>A0ABP2BS38_9RHOB</name>
<accession>A0ABP2BS38</accession>
<protein>
    <submittedName>
        <fullName evidence="3">DNA binding domain-containing protein, excisionase family</fullName>
    </submittedName>
</protein>
<dbReference type="Pfam" id="PF12727">
    <property type="entry name" value="PBP_like"/>
    <property type="match status" value="1"/>
</dbReference>
<dbReference type="InterPro" id="IPR041657">
    <property type="entry name" value="HTH_17"/>
</dbReference>
<sequence length="320" mass="34973">MVVIARVWRGRIAVENETMLKHEIPPSSGYRALMTTAEVAEFLRTKERTIYDMVAKQAIPFTRATGKLLFPRRLIEAWLEAQTESPEASALPMPQIYSGSNDPLLDWALRYSKAGLAVRAGDSSRGLDDLAAGEAMLAGLHLFDPVSDTWNVQAVRNVLSSQSFVLVHWARRTQGLLVAPGNPHDAASLRDCVELGLRFALRSEGSGTQRLLDIQLSRSGLSMADLNIVPGTAHTHADLATMIETDAADCGFGIQAASGALGFVPLVQDDQFDLAMSRRAFFEQPIQRLFSFARSPEFVAQAERLGGYDLSDLGTVVWNG</sequence>
<feature type="domain" description="PBP" evidence="1">
    <location>
        <begin position="111"/>
        <end position="293"/>
    </location>
</feature>
<keyword evidence="4" id="KW-1185">Reference proteome</keyword>
<dbReference type="PANTHER" id="PTHR38431">
    <property type="entry name" value="BLL2305 PROTEIN"/>
    <property type="match status" value="1"/>
</dbReference>
<dbReference type="PANTHER" id="PTHR38431:SF1">
    <property type="entry name" value="BLL2305 PROTEIN"/>
    <property type="match status" value="1"/>
</dbReference>
<dbReference type="NCBIfam" id="TIGR01764">
    <property type="entry name" value="excise"/>
    <property type="match status" value="1"/>
</dbReference>
<dbReference type="InterPro" id="IPR010093">
    <property type="entry name" value="SinI_DNA-bd"/>
</dbReference>
<feature type="domain" description="Helix-turn-helix" evidence="2">
    <location>
        <begin position="33"/>
        <end position="82"/>
    </location>
</feature>